<proteinExistence type="predicted"/>
<organism evidence="2 3">
    <name type="scientific">Symbiodinium necroappetens</name>
    <dbReference type="NCBI Taxonomy" id="1628268"/>
    <lineage>
        <taxon>Eukaryota</taxon>
        <taxon>Sar</taxon>
        <taxon>Alveolata</taxon>
        <taxon>Dinophyceae</taxon>
        <taxon>Suessiales</taxon>
        <taxon>Symbiodiniaceae</taxon>
        <taxon>Symbiodinium</taxon>
    </lineage>
</organism>
<feature type="region of interest" description="Disordered" evidence="1">
    <location>
        <begin position="1"/>
        <end position="44"/>
    </location>
</feature>
<dbReference type="Proteomes" id="UP000601435">
    <property type="component" value="Unassembled WGS sequence"/>
</dbReference>
<sequence>MIHVRDNVSARGAGNYHDISGLECPPDSEPPVVEMPSEDSGPVPGAGIGEVEVEGMEAPSKRARMMTPLTMALRRDASMLDAGQSSASSMFPPAVSVEAQDIPVPGGEAEDEDLEVLLADGDHWLIDHGRQKLVRVHVSEMRGSFIPKELELPVDVEHVSKRCRLVAFDREGRKVVHEYEWKGGDSSPPAMKGPWTGTTEFELAHGWSWKKHELECYEVAAKKGRKELTEAEVGPDRRVGLDAAKTKEWNKLVSSGAIVVHEGRQALKLRASMEKKRFATAMQLIASHGWSLNIADVEGGVPGVAEGSLIEAVKTVYGLAVGSGEFLGKQLKQQADGSITISQKSYAQQQKGLEISPERRREKHELITEEEADPILVRGVRYSNNVSTRQQSLILSR</sequence>
<evidence type="ECO:0000313" key="3">
    <source>
        <dbReference type="Proteomes" id="UP000601435"/>
    </source>
</evidence>
<protein>
    <submittedName>
        <fullName evidence="2">Uncharacterized protein</fullName>
    </submittedName>
</protein>
<accession>A0A813A121</accession>
<name>A0A813A121_9DINO</name>
<evidence type="ECO:0000256" key="1">
    <source>
        <dbReference type="SAM" id="MobiDB-lite"/>
    </source>
</evidence>
<comment type="caution">
    <text evidence="2">The sequence shown here is derived from an EMBL/GenBank/DDBJ whole genome shotgun (WGS) entry which is preliminary data.</text>
</comment>
<dbReference type="AlphaFoldDB" id="A0A813A121"/>
<gene>
    <name evidence="2" type="ORF">SNEC2469_LOCUS26288</name>
</gene>
<keyword evidence="3" id="KW-1185">Reference proteome</keyword>
<dbReference type="EMBL" id="CAJNJA010053212">
    <property type="protein sequence ID" value="CAE7849640.1"/>
    <property type="molecule type" value="Genomic_DNA"/>
</dbReference>
<evidence type="ECO:0000313" key="2">
    <source>
        <dbReference type="EMBL" id="CAE7849640.1"/>
    </source>
</evidence>
<reference evidence="2" key="1">
    <citation type="submission" date="2021-02" db="EMBL/GenBank/DDBJ databases">
        <authorList>
            <person name="Dougan E. K."/>
            <person name="Rhodes N."/>
            <person name="Thang M."/>
            <person name="Chan C."/>
        </authorList>
    </citation>
    <scope>NUCLEOTIDE SEQUENCE</scope>
</reference>